<feature type="compositionally biased region" description="Basic residues" evidence="1">
    <location>
        <begin position="126"/>
        <end position="136"/>
    </location>
</feature>
<evidence type="ECO:0000256" key="1">
    <source>
        <dbReference type="SAM" id="MobiDB-lite"/>
    </source>
</evidence>
<sequence>MARTSACQSWRAFPFAWGSLAAGRHFMPVARDRHVRTPSRSVTMPLRGTHSCRPLSLTAGFLLAGSSPNRRRTKSATAFGFATVMRCKSGRDTLTQQLIPFDVSDQHLAEPLKAGGRNSCTATGHQGKHQRATRQAHKSERTFLPSFLPSPST</sequence>
<dbReference type="AlphaFoldDB" id="A0AAD9ALI2"/>
<organism evidence="2 3">
    <name type="scientific">Colletotrichum chrysophilum</name>
    <dbReference type="NCBI Taxonomy" id="1836956"/>
    <lineage>
        <taxon>Eukaryota</taxon>
        <taxon>Fungi</taxon>
        <taxon>Dikarya</taxon>
        <taxon>Ascomycota</taxon>
        <taxon>Pezizomycotina</taxon>
        <taxon>Sordariomycetes</taxon>
        <taxon>Hypocreomycetidae</taxon>
        <taxon>Glomerellales</taxon>
        <taxon>Glomerellaceae</taxon>
        <taxon>Colletotrichum</taxon>
        <taxon>Colletotrichum gloeosporioides species complex</taxon>
    </lineage>
</organism>
<dbReference type="EMBL" id="JAQOWY010000141">
    <property type="protein sequence ID" value="KAK1849560.1"/>
    <property type="molecule type" value="Genomic_DNA"/>
</dbReference>
<feature type="region of interest" description="Disordered" evidence="1">
    <location>
        <begin position="114"/>
        <end position="153"/>
    </location>
</feature>
<comment type="caution">
    <text evidence="2">The sequence shown here is derived from an EMBL/GenBank/DDBJ whole genome shotgun (WGS) entry which is preliminary data.</text>
</comment>
<proteinExistence type="predicted"/>
<evidence type="ECO:0000313" key="2">
    <source>
        <dbReference type="EMBL" id="KAK1849560.1"/>
    </source>
</evidence>
<accession>A0AAD9ALI2</accession>
<dbReference type="Proteomes" id="UP001243330">
    <property type="component" value="Unassembled WGS sequence"/>
</dbReference>
<gene>
    <name evidence="2" type="ORF">CCHR01_07848</name>
</gene>
<keyword evidence="3" id="KW-1185">Reference proteome</keyword>
<name>A0AAD9ALI2_9PEZI</name>
<reference evidence="2" key="1">
    <citation type="submission" date="2023-01" db="EMBL/GenBank/DDBJ databases">
        <title>Colletotrichum chrysophilum M932 genome sequence.</title>
        <authorList>
            <person name="Baroncelli R."/>
        </authorList>
    </citation>
    <scope>NUCLEOTIDE SEQUENCE</scope>
    <source>
        <strain evidence="2">M932</strain>
    </source>
</reference>
<evidence type="ECO:0000313" key="3">
    <source>
        <dbReference type="Proteomes" id="UP001243330"/>
    </source>
</evidence>
<protein>
    <submittedName>
        <fullName evidence="2">Uncharacterized protein</fullName>
    </submittedName>
</protein>